<evidence type="ECO:0000256" key="2">
    <source>
        <dbReference type="ARBA" id="ARBA00009354"/>
    </source>
</evidence>
<evidence type="ECO:0000256" key="5">
    <source>
        <dbReference type="ARBA" id="ARBA00023015"/>
    </source>
</evidence>
<feature type="region of interest" description="Disordered" evidence="10">
    <location>
        <begin position="468"/>
        <end position="500"/>
    </location>
</feature>
<feature type="region of interest" description="Disordered" evidence="10">
    <location>
        <begin position="534"/>
        <end position="660"/>
    </location>
</feature>
<evidence type="ECO:0000313" key="15">
    <source>
        <dbReference type="Proteomes" id="UP000186922"/>
    </source>
</evidence>
<comment type="subunit">
    <text evidence="9">Component of the Mediator complex.</text>
</comment>
<keyword evidence="8 9" id="KW-0539">Nucleus</keyword>
<sequence length="2052" mass="225428">MAALSSNGASLENCHTNVFALTELHGLQWKRFGDQRGGDAIKETDLLPDAHLRDSVLVSYGKCLNANLLAAWNRVPSNNPANLPVCKKLWIFWYGEEPDLSQLLSPDLSEEENGGWDVGLAYECRLLLFRALHTLIERCLLTHKFVRLGKWFVQPHDVGSSGRNNDELSLRYSYAFDFFLHGESTVCAMVNIKIHPQLVRLTKGHLATAANPPTSGAKFPVILCPYGLAGTLTGKFVSPEKSRELLQQWKLFFPLDLPEVQGGLHHSPGSDPINPNTPGPSSNDPSLGASPAPATPNPGQDRATNLPCFVEVIVSDMRMLYPASFVLLVDDDKTQTTSADDGKKGAAPPLVPEAEEKSGAIKSNTGLTGLDKLRKEFKKKRRNTMIASASKRTGLNGVPDMEADQSRSEMGCAVHSVLRDSSVLKSSKEHPPRIEKSQSMEDITVLKLSGANPSKQFSVQSVVDSSERRSCDCDISKKESSSSDGLSTSQRSFSPTSSPINYSIGGLNQMAMKAKAAAHQDAQSKRDYQSLFELSRPQSSGSFHRRRNAFGDNRSHNQPELHKQNSTRQGIGNSTGGPSDVGLRPPTTPARGRHFASTSVLSPGFYGPNSQPPVTPHSQLGSVLQMSPVSSPGSGVPSPVTPVTPFNPRTPKTPRSVQPRSVNVEREFVVPSPALPGPSQLLTQPPSVKSIDNIPIVLEKGDEEVRVEIGLKRPTLGGMVNDESMDVDENSDVFAIAPSPPTKTDDSDWICLEKRKKKKLEVTRSEQHTVGLREPDKTPKETAQPVQSTASHTIAPKEQDTSRRKLENIMAAGPHIAKAKHAMEAVPGTISAAELSKMFPTPPSIEANQHEEVLIFPSSTAIEPVTTLQVLPANFALPSSSKYAPVHLQEDPESSIHFARIASAALYRPPWVMSLKFQHSVFRRLASPYERSSIRSPNKNSINSLGHRSPRGHHGSPGFASSSSSNLQGGLSEFGAPMRPPVMMRSNSGLNLREMTPGNAMVPQSPLPVAQQMVAGAAGGGRDGLMECQALLVNVMMGDSLMNFFADKNFDECIMCVCGGNVRSVDAGGFFAANPYMMQQDMTYRCQCGFSAVVNRRYGFRAGLFFEDEVDITGIQNFPPEALHPPLHKLLELNNLTVDQEQLVNQIPESLIGLMKDAISNPFLSSSSFHQNELAYKTNRAAIRAVEEASCIHPRWDLVFEDMNRICSGVVELCRLDPQPQNRCLDILPLQGHFQHRPTLHIWHQEGSSIRNTAEAVSVRRMIQPMLQEAVQLRRQTRLWDKVFTVEGPLTWKDFLRFADKEVMEEQKVPLGIPSLVVGYEKEWLRLAPTAYAFWEKMAFEPYGAKRDATYIVLAPEHDFVVQSARTFFRDLSKAYEMCGLGRHIPFPKLIDGLLVVKQSRADNSQSDEVDEWFHTIGDSPLAARLRLYGFTCRSYLGPLITMSEDNGNIAQVFAPPPIVPVKILTESGAAASSPSEVNPASYAGMPASVLTQQLPNYPLDTGYPEKDDTHPLIVVYVMDPFSVSVGPGWEAVHRLASIGLLRSYQEMLKVLPESLRESVVLQIIPLPTILDHKQETEPRGGRSDVLRSLALSVYAQNQRRLPAREPPKMLTGFGPATAFKQWLEERKARDSFAYTPPYVLSLKKDSRKGNDFLDMENRDKSTTLLFAYCLSEDQKFLFVSCTDDVGEILETQLISVAVPNRMRKKGVGVLRYGLKKMWDFILSVVTKLVGPCRLIIGRVGRLGHGELKVWSSILSKKALARAGQTLKQLCLQCNLNGALDMPSILSACLVSLQLESSFTVAVDTFTHDERLPSAAALNPLSSPEDISCTHIYVFPTSARAVAHGLPELHTEGIGGVEDVDLLFGQDDVGAVDAFGAEFDFLGSDFVFDTAQIPSPVEAPKEDLNRPLSPKMNENHGGNKGVEGITDEPGQLLQQPLALGYFVSTAKLGAMPRWFFSSTDQDELACPVVLKAALHIHNANVLQGDDPYHTSNNKATHPLDSSLTADVLKHVLECYNALSWLIMNPGTHDRRSCLPHHIQVLMQLYFTAAALL</sequence>
<protein>
    <recommendedName>
        <fullName evidence="3 9">Mediator of RNA polymerase II transcription subunit 13</fullName>
    </recommendedName>
</protein>
<keyword evidence="15" id="KW-1185">Reference proteome</keyword>
<feature type="compositionally biased region" description="Polar residues" evidence="10">
    <location>
        <begin position="934"/>
        <end position="946"/>
    </location>
</feature>
<evidence type="ECO:0000256" key="7">
    <source>
        <dbReference type="ARBA" id="ARBA00023163"/>
    </source>
</evidence>
<dbReference type="Pfam" id="PF11597">
    <property type="entry name" value="Med13_N"/>
    <property type="match status" value="1"/>
</dbReference>
<dbReference type="GO" id="GO:0045944">
    <property type="term" value="P:positive regulation of transcription by RNA polymerase II"/>
    <property type="evidence" value="ECO:0007669"/>
    <property type="project" value="TreeGrafter"/>
</dbReference>
<feature type="compositionally biased region" description="Low complexity" evidence="10">
    <location>
        <begin position="627"/>
        <end position="644"/>
    </location>
</feature>
<comment type="similarity">
    <text evidence="2 9">Belongs to the Mediator complex subunit 13 family.</text>
</comment>
<dbReference type="GO" id="GO:0003713">
    <property type="term" value="F:transcription coactivator activity"/>
    <property type="evidence" value="ECO:0007669"/>
    <property type="project" value="TreeGrafter"/>
</dbReference>
<feature type="region of interest" description="Disordered" evidence="10">
    <location>
        <begin position="760"/>
        <end position="802"/>
    </location>
</feature>
<feature type="compositionally biased region" description="Basic and acidic residues" evidence="10">
    <location>
        <begin position="760"/>
        <end position="780"/>
    </location>
</feature>
<dbReference type="GO" id="GO:0016592">
    <property type="term" value="C:mediator complex"/>
    <property type="evidence" value="ECO:0007669"/>
    <property type="project" value="InterPro"/>
</dbReference>
<feature type="region of interest" description="Disordered" evidence="10">
    <location>
        <begin position="263"/>
        <end position="304"/>
    </location>
</feature>
<comment type="caution">
    <text evidence="14">The sequence shown here is derived from an EMBL/GenBank/DDBJ whole genome shotgun (WGS) entry which is preliminary data.</text>
</comment>
<evidence type="ECO:0000256" key="9">
    <source>
        <dbReference type="RuleBase" id="RU364134"/>
    </source>
</evidence>
<feature type="region of interest" description="Disordered" evidence="10">
    <location>
        <begin position="421"/>
        <end position="441"/>
    </location>
</feature>
<dbReference type="EMBL" id="BDGG01000007">
    <property type="protein sequence ID" value="GAV01373.1"/>
    <property type="molecule type" value="Genomic_DNA"/>
</dbReference>
<feature type="compositionally biased region" description="Basic and acidic residues" evidence="10">
    <location>
        <begin position="468"/>
        <end position="481"/>
    </location>
</feature>
<keyword evidence="7 9" id="KW-0804">Transcription</keyword>
<keyword evidence="5 9" id="KW-0805">Transcription regulation</keyword>
<feature type="compositionally biased region" description="Basic and acidic residues" evidence="10">
    <location>
        <begin position="426"/>
        <end position="439"/>
    </location>
</feature>
<feature type="compositionally biased region" description="Low complexity" evidence="10">
    <location>
        <begin position="482"/>
        <end position="499"/>
    </location>
</feature>
<evidence type="ECO:0000313" key="14">
    <source>
        <dbReference type="EMBL" id="GAV01373.1"/>
    </source>
</evidence>
<feature type="domain" description="Mediator complex subunit Med13 N-terminal" evidence="12">
    <location>
        <begin position="10"/>
        <end position="243"/>
    </location>
</feature>
<comment type="subcellular location">
    <subcellularLocation>
        <location evidence="1 9">Nucleus</location>
    </subcellularLocation>
</comment>
<comment type="function">
    <text evidence="9">Component of the Mediator complex, a coactivator involved in regulated transcription of nearly all RNA polymerase II-dependent genes. Mediator functions as a bridge to convey information from gene-specific regulatory proteins to the basal RNA polymerase II transcription machinery. Mediator is recruited to promoters by direct interactions with regulatory proteins and serves as a scaffold for the assembly of a functional preinitiation complex with RNA polymerase II and the general transcription factors.</text>
</comment>
<feature type="compositionally biased region" description="Polar residues" evidence="10">
    <location>
        <begin position="273"/>
        <end position="285"/>
    </location>
</feature>
<feature type="region of interest" description="Disordered" evidence="10">
    <location>
        <begin position="335"/>
        <end position="366"/>
    </location>
</feature>
<feature type="compositionally biased region" description="Basic and acidic residues" evidence="10">
    <location>
        <begin position="335"/>
        <end position="344"/>
    </location>
</feature>
<dbReference type="PANTHER" id="PTHR48249:SF3">
    <property type="entry name" value="MEDIATOR OF RNA POLYMERASE II TRANSCRIPTION SUBUNIT 13"/>
    <property type="match status" value="1"/>
</dbReference>
<keyword evidence="4 9" id="KW-0678">Repressor</keyword>
<feature type="domain" description="Mediator complex subunit Med13 C-terminal" evidence="11">
    <location>
        <begin position="1635"/>
        <end position="2041"/>
    </location>
</feature>
<accession>A0A1D1VMK7</accession>
<feature type="domain" description="MID" evidence="13">
    <location>
        <begin position="1347"/>
        <end position="1600"/>
    </location>
</feature>
<dbReference type="PANTHER" id="PTHR48249">
    <property type="entry name" value="MEDIATOR OF RNA POLYMERASE II TRANSCRIPTION SUBUNIT 13"/>
    <property type="match status" value="1"/>
</dbReference>
<dbReference type="Pfam" id="PF18296">
    <property type="entry name" value="MID_MedPIWI"/>
    <property type="match status" value="1"/>
</dbReference>
<feature type="compositionally biased region" description="Polar residues" evidence="10">
    <location>
        <begin position="616"/>
        <end position="625"/>
    </location>
</feature>
<dbReference type="InterPro" id="IPR041285">
    <property type="entry name" value="MID_MedPIWI"/>
</dbReference>
<keyword evidence="6 9" id="KW-0010">Activator</keyword>
<name>A0A1D1VMK7_RAMVA</name>
<dbReference type="Pfam" id="PF06333">
    <property type="entry name" value="Med13_C"/>
    <property type="match status" value="1"/>
</dbReference>
<evidence type="ECO:0000256" key="3">
    <source>
        <dbReference type="ARBA" id="ARBA00019618"/>
    </source>
</evidence>
<gene>
    <name evidence="14" type="primary">RvY_12097-1</name>
    <name evidence="14" type="synonym">RvY_12097.1</name>
    <name evidence="14" type="ORF">RvY_12097</name>
</gene>
<proteinExistence type="inferred from homology"/>
<dbReference type="OrthoDB" id="103819at2759"/>
<feature type="region of interest" description="Disordered" evidence="10">
    <location>
        <begin position="930"/>
        <end position="978"/>
    </location>
</feature>
<evidence type="ECO:0000259" key="12">
    <source>
        <dbReference type="Pfam" id="PF11597"/>
    </source>
</evidence>
<dbReference type="STRING" id="947166.A0A1D1VMK7"/>
<reference evidence="14 15" key="1">
    <citation type="journal article" date="2016" name="Nat. Commun.">
        <title>Extremotolerant tardigrade genome and improved radiotolerance of human cultured cells by tardigrade-unique protein.</title>
        <authorList>
            <person name="Hashimoto T."/>
            <person name="Horikawa D.D."/>
            <person name="Saito Y."/>
            <person name="Kuwahara H."/>
            <person name="Kozuka-Hata H."/>
            <person name="Shin-I T."/>
            <person name="Minakuchi Y."/>
            <person name="Ohishi K."/>
            <person name="Motoyama A."/>
            <person name="Aizu T."/>
            <person name="Enomoto A."/>
            <person name="Kondo K."/>
            <person name="Tanaka S."/>
            <person name="Hara Y."/>
            <person name="Koshikawa S."/>
            <person name="Sagara H."/>
            <person name="Miura T."/>
            <person name="Yokobori S."/>
            <person name="Miyagawa K."/>
            <person name="Suzuki Y."/>
            <person name="Kubo T."/>
            <person name="Oyama M."/>
            <person name="Kohara Y."/>
            <person name="Fujiyama A."/>
            <person name="Arakawa K."/>
            <person name="Katayama T."/>
            <person name="Toyoda A."/>
            <person name="Kunieda T."/>
        </authorList>
    </citation>
    <scope>NUCLEOTIDE SEQUENCE [LARGE SCALE GENOMIC DNA]</scope>
    <source>
        <strain evidence="14 15">YOKOZUNA-1</strain>
    </source>
</reference>
<dbReference type="InterPro" id="IPR051139">
    <property type="entry name" value="Mediator_complx_sub13"/>
</dbReference>
<dbReference type="InterPro" id="IPR009401">
    <property type="entry name" value="Med13_C"/>
</dbReference>
<evidence type="ECO:0000259" key="11">
    <source>
        <dbReference type="Pfam" id="PF06333"/>
    </source>
</evidence>
<evidence type="ECO:0000256" key="4">
    <source>
        <dbReference type="ARBA" id="ARBA00022491"/>
    </source>
</evidence>
<organism evidence="14 15">
    <name type="scientific">Ramazzottius varieornatus</name>
    <name type="common">Water bear</name>
    <name type="synonym">Tardigrade</name>
    <dbReference type="NCBI Taxonomy" id="947166"/>
    <lineage>
        <taxon>Eukaryota</taxon>
        <taxon>Metazoa</taxon>
        <taxon>Ecdysozoa</taxon>
        <taxon>Tardigrada</taxon>
        <taxon>Eutardigrada</taxon>
        <taxon>Parachela</taxon>
        <taxon>Hypsibioidea</taxon>
        <taxon>Ramazzottiidae</taxon>
        <taxon>Ramazzottius</taxon>
    </lineage>
</organism>
<evidence type="ECO:0000256" key="6">
    <source>
        <dbReference type="ARBA" id="ARBA00023159"/>
    </source>
</evidence>
<feature type="compositionally biased region" description="Basic and acidic residues" evidence="10">
    <location>
        <begin position="553"/>
        <end position="563"/>
    </location>
</feature>
<evidence type="ECO:0000256" key="1">
    <source>
        <dbReference type="ARBA" id="ARBA00004123"/>
    </source>
</evidence>
<dbReference type="Proteomes" id="UP000186922">
    <property type="component" value="Unassembled WGS sequence"/>
</dbReference>
<dbReference type="InterPro" id="IPR021643">
    <property type="entry name" value="Mediator_Med13_N"/>
</dbReference>
<evidence type="ECO:0000256" key="10">
    <source>
        <dbReference type="SAM" id="MobiDB-lite"/>
    </source>
</evidence>
<evidence type="ECO:0000259" key="13">
    <source>
        <dbReference type="Pfam" id="PF18296"/>
    </source>
</evidence>
<evidence type="ECO:0000256" key="8">
    <source>
        <dbReference type="ARBA" id="ARBA00023242"/>
    </source>
</evidence>